<dbReference type="OrthoDB" id="9803968at2"/>
<organism evidence="2 3">
    <name type="scientific">Roseateles chitinivorans</name>
    <dbReference type="NCBI Taxonomy" id="2917965"/>
    <lineage>
        <taxon>Bacteria</taxon>
        <taxon>Pseudomonadati</taxon>
        <taxon>Pseudomonadota</taxon>
        <taxon>Betaproteobacteria</taxon>
        <taxon>Burkholderiales</taxon>
        <taxon>Sphaerotilaceae</taxon>
        <taxon>Roseateles</taxon>
    </lineage>
</organism>
<reference evidence="2 3" key="1">
    <citation type="submission" date="2017-11" db="EMBL/GenBank/DDBJ databases">
        <title>Draft genome sequence of Mitsuaria sp. HWN-4.</title>
        <authorList>
            <person name="Gundlapally S.R."/>
        </authorList>
    </citation>
    <scope>NUCLEOTIDE SEQUENCE [LARGE SCALE GENOMIC DNA]</scope>
    <source>
        <strain evidence="2 3">HWN-4</strain>
    </source>
</reference>
<dbReference type="EMBL" id="PEOG01000005">
    <property type="protein sequence ID" value="PIM55160.1"/>
    <property type="molecule type" value="Genomic_DNA"/>
</dbReference>
<comment type="caution">
    <text evidence="2">The sequence shown here is derived from an EMBL/GenBank/DDBJ whole genome shotgun (WGS) entry which is preliminary data.</text>
</comment>
<dbReference type="PANTHER" id="PTHR43767">
    <property type="entry name" value="LONG-CHAIN-FATTY-ACID--COA LIGASE"/>
    <property type="match status" value="1"/>
</dbReference>
<dbReference type="InterPro" id="IPR050237">
    <property type="entry name" value="ATP-dep_AMP-bd_enzyme"/>
</dbReference>
<dbReference type="Pfam" id="PF00501">
    <property type="entry name" value="AMP-binding"/>
    <property type="match status" value="1"/>
</dbReference>
<feature type="domain" description="AMP-dependent synthetase/ligase" evidence="1">
    <location>
        <begin position="125"/>
        <end position="322"/>
    </location>
</feature>
<dbReference type="PANTHER" id="PTHR43767:SF1">
    <property type="entry name" value="NONRIBOSOMAL PEPTIDE SYNTHASE PES1 (EUROFUNG)-RELATED"/>
    <property type="match status" value="1"/>
</dbReference>
<dbReference type="Gene3D" id="3.30.300.30">
    <property type="match status" value="1"/>
</dbReference>
<sequence>MSFWELPAHAPDDIVLVDTDGTGVDRKALLARVRGHEEQLASYGERSFGILLCANRVDDIALLLACLRMRHVPLLLAADMPTDQLEALVSHYGPDWIAGRDGQTGPMPLKRSTPRAALHPALGLLLSTSGSTGSPRLVRLSREAVQANAVSIADYLSLSRNERAIMSLPMNYSYGLSVVNSHLSAGGTLILNSDGVMSREFLHRLQQHRATSLAGVPYLYQMLVRTGFFKRPPPTLRTLTQAGGKLDDRMTRLVAETAAANGWRFFVMYGQTEACARISYVPPERLAAKLGSIGIAIPGGTLSVTQGSGELIYEGPNVMLGYAERAADLSLGDELGGRLATGDLGRVDEDGFFYITGRLKRFIKLSGNRIGLDEVEHALQARLQRPVSVGGKDDCLVVWIESGDTETINAAQAYLRDQFMIHHSMVKLRIVDHLPLLPTGKKDYSQLLSSQ</sequence>
<name>A0A2G9CFE0_9BURK</name>
<accession>A0A2G9CFE0</accession>
<evidence type="ECO:0000313" key="2">
    <source>
        <dbReference type="EMBL" id="PIM55160.1"/>
    </source>
</evidence>
<dbReference type="InterPro" id="IPR045851">
    <property type="entry name" value="AMP-bd_C_sf"/>
</dbReference>
<proteinExistence type="predicted"/>
<protein>
    <submittedName>
        <fullName evidence="2">Phosphatase</fullName>
    </submittedName>
</protein>
<dbReference type="Proteomes" id="UP000231501">
    <property type="component" value="Unassembled WGS sequence"/>
</dbReference>
<dbReference type="InterPro" id="IPR000873">
    <property type="entry name" value="AMP-dep_synth/lig_dom"/>
</dbReference>
<keyword evidence="3" id="KW-1185">Reference proteome</keyword>
<evidence type="ECO:0000259" key="1">
    <source>
        <dbReference type="Pfam" id="PF00501"/>
    </source>
</evidence>
<dbReference type="GO" id="GO:0016878">
    <property type="term" value="F:acid-thiol ligase activity"/>
    <property type="evidence" value="ECO:0007669"/>
    <property type="project" value="UniProtKB-ARBA"/>
</dbReference>
<dbReference type="RefSeq" id="WP_099859633.1">
    <property type="nucleotide sequence ID" value="NZ_PEOG01000005.1"/>
</dbReference>
<dbReference type="InterPro" id="IPR042099">
    <property type="entry name" value="ANL_N_sf"/>
</dbReference>
<dbReference type="Gene3D" id="3.40.50.12780">
    <property type="entry name" value="N-terminal domain of ligase-like"/>
    <property type="match status" value="1"/>
</dbReference>
<evidence type="ECO:0000313" key="3">
    <source>
        <dbReference type="Proteomes" id="UP000231501"/>
    </source>
</evidence>
<gene>
    <name evidence="2" type="ORF">CS062_01095</name>
</gene>
<dbReference type="SUPFAM" id="SSF56801">
    <property type="entry name" value="Acetyl-CoA synthetase-like"/>
    <property type="match status" value="1"/>
</dbReference>
<dbReference type="AlphaFoldDB" id="A0A2G9CFE0"/>